<name>A0ACC1X3Z2_MELAZ</name>
<dbReference type="Proteomes" id="UP001164539">
    <property type="component" value="Chromosome 12"/>
</dbReference>
<keyword evidence="2" id="KW-1185">Reference proteome</keyword>
<comment type="caution">
    <text evidence="1">The sequence shown here is derived from an EMBL/GenBank/DDBJ whole genome shotgun (WGS) entry which is preliminary data.</text>
</comment>
<sequence>MLGEFITGILILILGYAYPAFECYKIVEKNRVEIEELRFWCKYWILVGILTVFDRIGDVFVSWLPMYAEMKLAFFIYLWHPKTKGTGYVYEALLRPYVSKHETHIDKKIQEMRLRAWDFAIYYWHNCTDLGQAKFFEILQYLAGQSSKLSNKKTEENQKSNQYAPSAPPPPPPPNGFSNSPRTPISEKSKNWGSFISAPSSPSNSSINRAVSEPTKSNLAQVRARSPSEPIIPEEDYLPDSPNAPGTPNDKLLQARLKLRRQKPHH</sequence>
<protein>
    <submittedName>
        <fullName evidence="1">HVA22-like protein</fullName>
    </submittedName>
</protein>
<reference evidence="1 2" key="1">
    <citation type="journal article" date="2023" name="Science">
        <title>Complex scaffold remodeling in plant triterpene biosynthesis.</title>
        <authorList>
            <person name="De La Pena R."/>
            <person name="Hodgson H."/>
            <person name="Liu J.C."/>
            <person name="Stephenson M.J."/>
            <person name="Martin A.C."/>
            <person name="Owen C."/>
            <person name="Harkess A."/>
            <person name="Leebens-Mack J."/>
            <person name="Jimenez L.E."/>
            <person name="Osbourn A."/>
            <person name="Sattely E.S."/>
        </authorList>
    </citation>
    <scope>NUCLEOTIDE SEQUENCE [LARGE SCALE GENOMIC DNA]</scope>
    <source>
        <strain evidence="2">cv. JPN11</strain>
        <tissue evidence="1">Leaf</tissue>
    </source>
</reference>
<evidence type="ECO:0000313" key="1">
    <source>
        <dbReference type="EMBL" id="KAJ4705368.1"/>
    </source>
</evidence>
<accession>A0ACC1X3Z2</accession>
<gene>
    <name evidence="1" type="ORF">OWV82_022154</name>
</gene>
<dbReference type="EMBL" id="CM051405">
    <property type="protein sequence ID" value="KAJ4705368.1"/>
    <property type="molecule type" value="Genomic_DNA"/>
</dbReference>
<evidence type="ECO:0000313" key="2">
    <source>
        <dbReference type="Proteomes" id="UP001164539"/>
    </source>
</evidence>
<proteinExistence type="predicted"/>
<organism evidence="1 2">
    <name type="scientific">Melia azedarach</name>
    <name type="common">Chinaberry tree</name>
    <dbReference type="NCBI Taxonomy" id="155640"/>
    <lineage>
        <taxon>Eukaryota</taxon>
        <taxon>Viridiplantae</taxon>
        <taxon>Streptophyta</taxon>
        <taxon>Embryophyta</taxon>
        <taxon>Tracheophyta</taxon>
        <taxon>Spermatophyta</taxon>
        <taxon>Magnoliopsida</taxon>
        <taxon>eudicotyledons</taxon>
        <taxon>Gunneridae</taxon>
        <taxon>Pentapetalae</taxon>
        <taxon>rosids</taxon>
        <taxon>malvids</taxon>
        <taxon>Sapindales</taxon>
        <taxon>Meliaceae</taxon>
        <taxon>Melia</taxon>
    </lineage>
</organism>